<dbReference type="SUPFAM" id="SSF55331">
    <property type="entry name" value="Tautomerase/MIF"/>
    <property type="match status" value="1"/>
</dbReference>
<feature type="domain" description="4-oxalocrotonate tautomerase-like" evidence="4">
    <location>
        <begin position="2"/>
        <end position="57"/>
    </location>
</feature>
<dbReference type="EC" id="5.3.2.-" evidence="3"/>
<organism evidence="5 6">
    <name type="scientific">Tenacibaculum polynesiense</name>
    <dbReference type="NCBI Taxonomy" id="3137857"/>
    <lineage>
        <taxon>Bacteria</taxon>
        <taxon>Pseudomonadati</taxon>
        <taxon>Bacteroidota</taxon>
        <taxon>Flavobacteriia</taxon>
        <taxon>Flavobacteriales</taxon>
        <taxon>Flavobacteriaceae</taxon>
        <taxon>Tenacibaculum</taxon>
    </lineage>
</organism>
<keyword evidence="6" id="KW-1185">Reference proteome</keyword>
<evidence type="ECO:0000256" key="3">
    <source>
        <dbReference type="RuleBase" id="RU362032"/>
    </source>
</evidence>
<dbReference type="InterPro" id="IPR004370">
    <property type="entry name" value="4-OT-like_dom"/>
</dbReference>
<protein>
    <recommendedName>
        <fullName evidence="3">Tautomerase</fullName>
        <ecNumber evidence="3">5.3.2.-</ecNumber>
    </recommendedName>
</protein>
<gene>
    <name evidence="5" type="ORF">T190423A01A_10275</name>
</gene>
<dbReference type="Gene3D" id="3.30.429.10">
    <property type="entry name" value="Macrophage Migration Inhibitory Factor"/>
    <property type="match status" value="1"/>
</dbReference>
<dbReference type="Proteomes" id="UP001497527">
    <property type="component" value="Unassembled WGS sequence"/>
</dbReference>
<name>A0ABM9P820_9FLAO</name>
<dbReference type="RefSeq" id="WP_348715136.1">
    <property type="nucleotide sequence ID" value="NZ_CAXJIO010000010.1"/>
</dbReference>
<evidence type="ECO:0000256" key="2">
    <source>
        <dbReference type="ARBA" id="ARBA00023235"/>
    </source>
</evidence>
<dbReference type="PANTHER" id="PTHR35530:SF1">
    <property type="entry name" value="2-HYDROXYMUCONATE TAUTOMERASE"/>
    <property type="match status" value="1"/>
</dbReference>
<comment type="caution">
    <text evidence="5">The sequence shown here is derived from an EMBL/GenBank/DDBJ whole genome shotgun (WGS) entry which is preliminary data.</text>
</comment>
<dbReference type="EMBL" id="CAXJIO010000010">
    <property type="protein sequence ID" value="CAL2101712.1"/>
    <property type="molecule type" value="Genomic_DNA"/>
</dbReference>
<reference evidence="5 6" key="1">
    <citation type="submission" date="2024-05" db="EMBL/GenBank/DDBJ databases">
        <authorList>
            <person name="Duchaud E."/>
        </authorList>
    </citation>
    <scope>NUCLEOTIDE SEQUENCE [LARGE SCALE GENOMIC DNA]</scope>
    <source>
        <strain evidence="5">Ena-SAMPLE-TAB-13-05-2024-13:56:06:370-140308</strain>
    </source>
</reference>
<dbReference type="Pfam" id="PF01361">
    <property type="entry name" value="Tautomerase"/>
    <property type="match status" value="1"/>
</dbReference>
<evidence type="ECO:0000256" key="1">
    <source>
        <dbReference type="ARBA" id="ARBA00006723"/>
    </source>
</evidence>
<dbReference type="PANTHER" id="PTHR35530">
    <property type="entry name" value="TAUTOMERASE-RELATED"/>
    <property type="match status" value="1"/>
</dbReference>
<evidence type="ECO:0000259" key="4">
    <source>
        <dbReference type="Pfam" id="PF01361"/>
    </source>
</evidence>
<evidence type="ECO:0000313" key="5">
    <source>
        <dbReference type="EMBL" id="CAL2101712.1"/>
    </source>
</evidence>
<evidence type="ECO:0000313" key="6">
    <source>
        <dbReference type="Proteomes" id="UP001497527"/>
    </source>
</evidence>
<accession>A0ABM9P820</accession>
<sequence>MPYINIKVTDTNVTKDQKRLLIEGATELVVRILNKNPATTHVVIDEIPLENWGFNGTQTVATKT</sequence>
<dbReference type="NCBIfam" id="TIGR00013">
    <property type="entry name" value="taut"/>
    <property type="match status" value="1"/>
</dbReference>
<keyword evidence="2 3" id="KW-0413">Isomerase</keyword>
<dbReference type="GO" id="GO:0016853">
    <property type="term" value="F:isomerase activity"/>
    <property type="evidence" value="ECO:0007669"/>
    <property type="project" value="UniProtKB-KW"/>
</dbReference>
<dbReference type="InterPro" id="IPR014347">
    <property type="entry name" value="Tautomerase/MIF_sf"/>
</dbReference>
<dbReference type="InterPro" id="IPR018191">
    <property type="entry name" value="4-OT"/>
</dbReference>
<comment type="similarity">
    <text evidence="1 3">Belongs to the 4-oxalocrotonate tautomerase family.</text>
</comment>
<proteinExistence type="inferred from homology"/>